<dbReference type="InterPro" id="IPR006202">
    <property type="entry name" value="Neur_chan_lig-bd"/>
</dbReference>
<evidence type="ECO:0000256" key="6">
    <source>
        <dbReference type="ARBA" id="ARBA00022989"/>
    </source>
</evidence>
<reference evidence="20" key="1">
    <citation type="submission" date="2025-08" db="UniProtKB">
        <authorList>
            <consortium name="RefSeq"/>
        </authorList>
    </citation>
    <scope>IDENTIFICATION</scope>
    <source>
        <tissue evidence="20">Entire body</tissue>
    </source>
</reference>
<proteinExistence type="inferred from homology"/>
<dbReference type="GeneID" id="108738457"/>
<keyword evidence="10" id="KW-1015">Disulfide bond</keyword>
<keyword evidence="14" id="KW-0407">Ion channel</keyword>
<comment type="function">
    <text evidence="1">After binding acetylcholine, the AChR responds by an extensive change in conformation that affects all subunits and leads to opening of an ion-conducting channel across the plasma membrane.</text>
</comment>
<dbReference type="CTD" id="115890995"/>
<evidence type="ECO:0000256" key="7">
    <source>
        <dbReference type="ARBA" id="ARBA00023018"/>
    </source>
</evidence>
<dbReference type="FunFam" id="2.70.170.10:FF:000016">
    <property type="entry name" value="Nicotinic acetylcholine receptor subunit"/>
    <property type="match status" value="1"/>
</dbReference>
<evidence type="ECO:0000256" key="16">
    <source>
        <dbReference type="SAM" id="Phobius"/>
    </source>
</evidence>
<evidence type="ECO:0000256" key="15">
    <source>
        <dbReference type="ARBA" id="ARBA00034104"/>
    </source>
</evidence>
<dbReference type="CDD" id="cd19051">
    <property type="entry name" value="LGIC_TM_cation"/>
    <property type="match status" value="1"/>
</dbReference>
<dbReference type="KEGG" id="apln:108738457"/>
<evidence type="ECO:0000259" key="17">
    <source>
        <dbReference type="Pfam" id="PF02931"/>
    </source>
</evidence>
<feature type="transmembrane region" description="Helical" evidence="16">
    <location>
        <begin position="288"/>
        <end position="305"/>
    </location>
</feature>
<gene>
    <name evidence="20" type="primary">LOC108738457</name>
</gene>
<dbReference type="PANTHER" id="PTHR18945">
    <property type="entry name" value="NEUROTRANSMITTER GATED ION CHANNEL"/>
    <property type="match status" value="1"/>
</dbReference>
<dbReference type="Proteomes" id="UP000192223">
    <property type="component" value="Unplaced"/>
</dbReference>
<name>A0A1W4X4Y2_AGRPL</name>
<dbReference type="GO" id="GO:0004888">
    <property type="term" value="F:transmembrane signaling receptor activity"/>
    <property type="evidence" value="ECO:0007669"/>
    <property type="project" value="InterPro"/>
</dbReference>
<evidence type="ECO:0000259" key="18">
    <source>
        <dbReference type="Pfam" id="PF02932"/>
    </source>
</evidence>
<keyword evidence="6 16" id="KW-1133">Transmembrane helix</keyword>
<dbReference type="InterPro" id="IPR006201">
    <property type="entry name" value="Neur_channel"/>
</dbReference>
<organism evidence="19 20">
    <name type="scientific">Agrilus planipennis</name>
    <name type="common">Emerald ash borer</name>
    <name type="synonym">Agrilus marcopoli</name>
    <dbReference type="NCBI Taxonomy" id="224129"/>
    <lineage>
        <taxon>Eukaryota</taxon>
        <taxon>Metazoa</taxon>
        <taxon>Ecdysozoa</taxon>
        <taxon>Arthropoda</taxon>
        <taxon>Hexapoda</taxon>
        <taxon>Insecta</taxon>
        <taxon>Pterygota</taxon>
        <taxon>Neoptera</taxon>
        <taxon>Endopterygota</taxon>
        <taxon>Coleoptera</taxon>
        <taxon>Polyphaga</taxon>
        <taxon>Elateriformia</taxon>
        <taxon>Buprestoidea</taxon>
        <taxon>Buprestidae</taxon>
        <taxon>Agrilinae</taxon>
        <taxon>Agrilus</taxon>
    </lineage>
</organism>
<dbReference type="RefSeq" id="XP_018327385.1">
    <property type="nucleotide sequence ID" value="XM_018471883.1"/>
</dbReference>
<keyword evidence="11" id="KW-0675">Receptor</keyword>
<dbReference type="OrthoDB" id="410315at2759"/>
<dbReference type="InterPro" id="IPR006029">
    <property type="entry name" value="Neurotrans-gated_channel_TM"/>
</dbReference>
<feature type="transmembrane region" description="Helical" evidence="16">
    <location>
        <begin position="261"/>
        <end position="281"/>
    </location>
</feature>
<evidence type="ECO:0000256" key="11">
    <source>
        <dbReference type="ARBA" id="ARBA00023170"/>
    </source>
</evidence>
<feature type="domain" description="Neurotransmitter-gated ion-channel transmembrane" evidence="18">
    <location>
        <begin position="263"/>
        <end position="364"/>
    </location>
</feature>
<dbReference type="Pfam" id="PF02931">
    <property type="entry name" value="Neur_chan_LBD"/>
    <property type="match status" value="1"/>
</dbReference>
<dbReference type="CDD" id="cd18997">
    <property type="entry name" value="LGIC_ECD_nAChR"/>
    <property type="match status" value="1"/>
</dbReference>
<dbReference type="InterPro" id="IPR036719">
    <property type="entry name" value="Neuro-gated_channel_TM_sf"/>
</dbReference>
<dbReference type="InterPro" id="IPR036734">
    <property type="entry name" value="Neur_chan_lig-bd_sf"/>
</dbReference>
<evidence type="ECO:0000256" key="5">
    <source>
        <dbReference type="ARBA" id="ARBA00022692"/>
    </source>
</evidence>
<evidence type="ECO:0000256" key="8">
    <source>
        <dbReference type="ARBA" id="ARBA00023065"/>
    </source>
</evidence>
<keyword evidence="13" id="KW-1071">Ligand-gated ion channel</keyword>
<feature type="transmembrane region" description="Helical" evidence="16">
    <location>
        <begin position="424"/>
        <end position="449"/>
    </location>
</feature>
<keyword evidence="3" id="KW-0813">Transport</keyword>
<evidence type="ECO:0000256" key="4">
    <source>
        <dbReference type="ARBA" id="ARBA00022475"/>
    </source>
</evidence>
<dbReference type="SUPFAM" id="SSF90112">
    <property type="entry name" value="Neurotransmitter-gated ion-channel transmembrane pore"/>
    <property type="match status" value="1"/>
</dbReference>
<evidence type="ECO:0000256" key="14">
    <source>
        <dbReference type="ARBA" id="ARBA00023303"/>
    </source>
</evidence>
<dbReference type="STRING" id="224129.A0A1W4X4Y2"/>
<dbReference type="InterPro" id="IPR038050">
    <property type="entry name" value="Neuro_actylchol_rec"/>
</dbReference>
<evidence type="ECO:0000256" key="12">
    <source>
        <dbReference type="ARBA" id="ARBA00023180"/>
    </source>
</evidence>
<dbReference type="GO" id="GO:0022848">
    <property type="term" value="F:acetylcholine-gated monoatomic cation-selective channel activity"/>
    <property type="evidence" value="ECO:0007669"/>
    <property type="project" value="InterPro"/>
</dbReference>
<evidence type="ECO:0000256" key="10">
    <source>
        <dbReference type="ARBA" id="ARBA00023157"/>
    </source>
</evidence>
<dbReference type="PRINTS" id="PR00254">
    <property type="entry name" value="NICOTINICR"/>
</dbReference>
<evidence type="ECO:0000256" key="9">
    <source>
        <dbReference type="ARBA" id="ARBA00023136"/>
    </source>
</evidence>
<comment type="subcellular location">
    <subcellularLocation>
        <location evidence="15">Postsynaptic cell membrane</location>
        <topology evidence="15">Multi-pass membrane protein</topology>
    </subcellularLocation>
</comment>
<protein>
    <submittedName>
        <fullName evidence="20">Acetylcholine receptor subunit alpha-like 1</fullName>
    </submittedName>
</protein>
<feature type="transmembrane region" description="Helical" evidence="16">
    <location>
        <begin position="325"/>
        <end position="343"/>
    </location>
</feature>
<dbReference type="AlphaFoldDB" id="A0A1W4X4Y2"/>
<dbReference type="GO" id="GO:0045211">
    <property type="term" value="C:postsynaptic membrane"/>
    <property type="evidence" value="ECO:0007669"/>
    <property type="project" value="UniProtKB-SubCell"/>
</dbReference>
<dbReference type="FunFam" id="1.20.58.390:FF:000092">
    <property type="entry name" value="Nicotinic acetylcholine receptor subunit alpha10"/>
    <property type="match status" value="1"/>
</dbReference>
<feature type="domain" description="Neurotransmitter-gated ion-channel ligand-binding" evidence="17">
    <location>
        <begin position="53"/>
        <end position="255"/>
    </location>
</feature>
<dbReference type="Gene3D" id="1.20.58.390">
    <property type="entry name" value="Neurotransmitter-gated ion-channel transmembrane domain"/>
    <property type="match status" value="1"/>
</dbReference>
<keyword evidence="12" id="KW-0325">Glycoprotein</keyword>
<dbReference type="Gene3D" id="2.70.170.10">
    <property type="entry name" value="Neurotransmitter-gated ion-channel ligand-binding domain"/>
    <property type="match status" value="1"/>
</dbReference>
<dbReference type="PRINTS" id="PR00252">
    <property type="entry name" value="NRIONCHANNEL"/>
</dbReference>
<accession>A0A1W4X4Y2</accession>
<evidence type="ECO:0000313" key="19">
    <source>
        <dbReference type="Proteomes" id="UP000192223"/>
    </source>
</evidence>
<evidence type="ECO:0000256" key="1">
    <source>
        <dbReference type="ARBA" id="ARBA00003328"/>
    </source>
</evidence>
<keyword evidence="19" id="KW-1185">Reference proteome</keyword>
<sequence>MVLTGQKKWLKCITVCDLLFFLLLISLTNGGSGFSTVQLGPKPIWNATHVDVLKQDLLLNYDKFARPTQHYNLTNVQIGLSIIHLEVNELKSMISVNGWLSLEWTDEKLKWNPDSYGGIKKLNFADHEIWQPDVLLYNSATPNTHFGGTHCVVNSNGNIIWVPPVILNALCEFDLKYWPFDTQKCYLKFGSWTYHGEEIDMNIDELRKGIQLEDMVVKNNAWDITQTDSKKNLVYYKCCMEPYTDVTFTLTLSRKSPSYKALIITPAIVIMLLTLSSYWLPPQSGEKVVLNGVTAIIICIFMLYFTSKLPAIGSNVPSVVCFYSTSLYIVCFSMIAAVVVLWLSRTKHNRQLPWKIKSFLTGPFGRHALGLNFTPSESNIRGDRAQVEEMREQQATEFEEHNSNDDHHMIQMIKLTKSHVQNDWILLAVAIDTFLFYLFTFVFIILAIVCLI</sequence>
<evidence type="ECO:0000256" key="13">
    <source>
        <dbReference type="ARBA" id="ARBA00023286"/>
    </source>
</evidence>
<dbReference type="FunCoup" id="A0A1W4X4Y2">
    <property type="interactions" value="1"/>
</dbReference>
<evidence type="ECO:0000313" key="20">
    <source>
        <dbReference type="RefSeq" id="XP_018327385.1"/>
    </source>
</evidence>
<keyword evidence="5 16" id="KW-0812">Transmembrane</keyword>
<dbReference type="Pfam" id="PF02932">
    <property type="entry name" value="Neur_chan_memb"/>
    <property type="match status" value="1"/>
</dbReference>
<keyword evidence="8" id="KW-0406">Ion transport</keyword>
<keyword evidence="7" id="KW-0770">Synapse</keyword>
<dbReference type="InterPro" id="IPR002394">
    <property type="entry name" value="Nicotinic_acetylcholine_rcpt"/>
</dbReference>
<comment type="similarity">
    <text evidence="2">Belongs to the ligand-gated ion channel (TC 1.A.9) family. Acetylcholine receptor (TC 1.A.9.1) subfamily.</text>
</comment>
<keyword evidence="4" id="KW-1003">Cell membrane</keyword>
<keyword evidence="9 16" id="KW-0472">Membrane</keyword>
<evidence type="ECO:0000256" key="2">
    <source>
        <dbReference type="ARBA" id="ARBA00009237"/>
    </source>
</evidence>
<evidence type="ECO:0000256" key="3">
    <source>
        <dbReference type="ARBA" id="ARBA00022448"/>
    </source>
</evidence>
<dbReference type="InParanoid" id="A0A1W4X4Y2"/>
<dbReference type="SUPFAM" id="SSF63712">
    <property type="entry name" value="Nicotinic receptor ligand binding domain-like"/>
    <property type="match status" value="1"/>
</dbReference>